<feature type="signal peptide" evidence="1">
    <location>
        <begin position="1"/>
        <end position="18"/>
    </location>
</feature>
<feature type="chain" id="PRO_5026982084" evidence="1">
    <location>
        <begin position="19"/>
        <end position="408"/>
    </location>
</feature>
<organism evidence="2 3">
    <name type="scientific">Sitophilus oryzae</name>
    <name type="common">Rice weevil</name>
    <name type="synonym">Curculio oryzae</name>
    <dbReference type="NCBI Taxonomy" id="7048"/>
    <lineage>
        <taxon>Eukaryota</taxon>
        <taxon>Metazoa</taxon>
        <taxon>Ecdysozoa</taxon>
        <taxon>Arthropoda</taxon>
        <taxon>Hexapoda</taxon>
        <taxon>Insecta</taxon>
        <taxon>Pterygota</taxon>
        <taxon>Neoptera</taxon>
        <taxon>Endopterygota</taxon>
        <taxon>Coleoptera</taxon>
        <taxon>Polyphaga</taxon>
        <taxon>Cucujiformia</taxon>
        <taxon>Curculionidae</taxon>
        <taxon>Dryophthorinae</taxon>
        <taxon>Sitophilus</taxon>
    </lineage>
</organism>
<keyword evidence="2" id="KW-1185">Reference proteome</keyword>
<dbReference type="OrthoDB" id="5798273at2759"/>
<dbReference type="Proteomes" id="UP000504635">
    <property type="component" value="Unplaced"/>
</dbReference>
<protein>
    <submittedName>
        <fullName evidence="3">Uncharacterized protein LOC115887428</fullName>
    </submittedName>
</protein>
<accession>A0A6J2YH03</accession>
<proteinExistence type="predicted"/>
<evidence type="ECO:0000313" key="3">
    <source>
        <dbReference type="RefSeq" id="XP_030762707.1"/>
    </source>
</evidence>
<evidence type="ECO:0000313" key="2">
    <source>
        <dbReference type="Proteomes" id="UP000504635"/>
    </source>
</evidence>
<dbReference type="KEGG" id="soy:115887428"/>
<gene>
    <name evidence="3" type="primary">LOC115887428</name>
</gene>
<dbReference type="RefSeq" id="XP_030762707.1">
    <property type="nucleotide sequence ID" value="XM_030906847.1"/>
</dbReference>
<name>A0A6J2YH03_SITOR</name>
<evidence type="ECO:0000256" key="1">
    <source>
        <dbReference type="SAM" id="SignalP"/>
    </source>
</evidence>
<dbReference type="GeneID" id="115887428"/>
<sequence length="408" mass="47125">MLSCVSVCVFVITSLILAVVKLIDKKPGPIFGVYQRANGFYWFKVFLMFMCLCLRKIKYKIFPLSQEYLNNLDRPQKLAPTSKAVDAVFFCNANKDGDYFIVGIARRSNRLVDGFILLKLNSLDLGVLESPKIPDTALFNTGEEESYEAEGIKITPRIPMKEWTIEYNGQLKEFNDITKLHNVKITAQFTSNKPIYNMDRDLDPWEMARSLAYEKWSRGYFDNAKEHHQTHYEQYGIVKAKISIDGKVHETVFDSLRDHSIAKNRDWGHFKRYGIHFLSTENGDHLTIGTLCMPSYLSRIKIGYMYNAVDKKIYNIRSSNLELYQFGELGTPPKDYAFTFKAGKTEYVMQVNIIDSPYFYLSKDCEVKVYEQLCTIDINGVKGWGSAEWIYRNVEGRNVLKKSKGTIK</sequence>
<dbReference type="AlphaFoldDB" id="A0A6J2YH03"/>
<keyword evidence="1" id="KW-0732">Signal</keyword>
<dbReference type="PANTHER" id="PTHR34717">
    <property type="entry name" value="EG:BACR7A4.20 PROTEIN"/>
    <property type="match status" value="1"/>
</dbReference>
<reference evidence="3" key="1">
    <citation type="submission" date="2025-08" db="UniProtKB">
        <authorList>
            <consortium name="RefSeq"/>
        </authorList>
    </citation>
    <scope>IDENTIFICATION</scope>
    <source>
        <tissue evidence="3">Gonads</tissue>
    </source>
</reference>
<dbReference type="PANTHER" id="PTHR34717:SF1">
    <property type="entry name" value="EG:BACR7A4.20 PROTEIN"/>
    <property type="match status" value="1"/>
</dbReference>
<dbReference type="InParanoid" id="A0A6J2YH03"/>